<reference evidence="2 3" key="1">
    <citation type="submission" date="2017-06" db="EMBL/GenBank/DDBJ databases">
        <title>Ant-infecting Ophiocordyceps genomes reveal a high diversity of potential behavioral manipulation genes and a possible major role for enterotoxins.</title>
        <authorList>
            <person name="De Bekker C."/>
            <person name="Evans H.C."/>
            <person name="Brachmann A."/>
            <person name="Hughes D.P."/>
        </authorList>
    </citation>
    <scope>NUCLEOTIDE SEQUENCE [LARGE SCALE GENOMIC DNA]</scope>
    <source>
        <strain evidence="2 3">Map16</strain>
    </source>
</reference>
<gene>
    <name evidence="2" type="ORF">CDD80_6228</name>
</gene>
<dbReference type="Proteomes" id="UP000226431">
    <property type="component" value="Unassembled WGS sequence"/>
</dbReference>
<protein>
    <submittedName>
        <fullName evidence="2">Uncharacterized protein</fullName>
    </submittedName>
</protein>
<keyword evidence="3" id="KW-1185">Reference proteome</keyword>
<dbReference type="InterPro" id="IPR036591">
    <property type="entry name" value="YggU-like_sf"/>
</dbReference>
<evidence type="ECO:0000313" key="3">
    <source>
        <dbReference type="Proteomes" id="UP000226431"/>
    </source>
</evidence>
<dbReference type="EMBL" id="NJES01000668">
    <property type="protein sequence ID" value="PHH70104.1"/>
    <property type="molecule type" value="Genomic_DNA"/>
</dbReference>
<evidence type="ECO:0000313" key="2">
    <source>
        <dbReference type="EMBL" id="PHH70104.1"/>
    </source>
</evidence>
<dbReference type="PANTHER" id="PTHR13420">
    <property type="entry name" value="UPF0235 PROTEIN C15ORF40"/>
    <property type="match status" value="1"/>
</dbReference>
<proteinExistence type="inferred from homology"/>
<dbReference type="SUPFAM" id="SSF69786">
    <property type="entry name" value="YggU-like"/>
    <property type="match status" value="1"/>
</dbReference>
<dbReference type="AlphaFoldDB" id="A0A2C5YSV2"/>
<dbReference type="InterPro" id="IPR003746">
    <property type="entry name" value="DUF167"/>
</dbReference>
<dbReference type="OrthoDB" id="244097at2759"/>
<name>A0A2C5YSV2_9HYPO</name>
<comment type="caution">
    <text evidence="2">The sequence shown here is derived from an EMBL/GenBank/DDBJ whole genome shotgun (WGS) entry which is preliminary data.</text>
</comment>
<dbReference type="GO" id="GO:0005737">
    <property type="term" value="C:cytoplasm"/>
    <property type="evidence" value="ECO:0007669"/>
    <property type="project" value="TreeGrafter"/>
</dbReference>
<comment type="similarity">
    <text evidence="1">Belongs to the UPF0235 family.</text>
</comment>
<dbReference type="STRING" id="2004952.A0A2C5YSV2"/>
<dbReference type="NCBIfam" id="TIGR00251">
    <property type="entry name" value="DUF167 family protein"/>
    <property type="match status" value="1"/>
</dbReference>
<evidence type="ECO:0000256" key="1">
    <source>
        <dbReference type="ARBA" id="ARBA00010364"/>
    </source>
</evidence>
<accession>A0A2C5YSV2</accession>
<dbReference type="SMART" id="SM01152">
    <property type="entry name" value="DUF167"/>
    <property type="match status" value="1"/>
</dbReference>
<dbReference type="HAMAP" id="MF_00634">
    <property type="entry name" value="UPF0235"/>
    <property type="match status" value="1"/>
</dbReference>
<sequence length="137" mass="14392">MATPAAARFVGALTSKSGVIHLRLHVKPGAAHYPLGAVSRVLTDRIEVCVAAHARDGAANDAAMALIARVTGLPPSSLRLSRGHRCRDKTVEVIRVEARDGPSFAEAILDRLRAHSCETQGAATASSKAPTSHAKRL</sequence>
<dbReference type="Gene3D" id="3.30.1200.10">
    <property type="entry name" value="YggU-like"/>
    <property type="match status" value="1"/>
</dbReference>
<organism evidence="2 3">
    <name type="scientific">Ophiocordyceps camponoti-rufipedis</name>
    <dbReference type="NCBI Taxonomy" id="2004952"/>
    <lineage>
        <taxon>Eukaryota</taxon>
        <taxon>Fungi</taxon>
        <taxon>Dikarya</taxon>
        <taxon>Ascomycota</taxon>
        <taxon>Pezizomycotina</taxon>
        <taxon>Sordariomycetes</taxon>
        <taxon>Hypocreomycetidae</taxon>
        <taxon>Hypocreales</taxon>
        <taxon>Ophiocordycipitaceae</taxon>
        <taxon>Ophiocordyceps</taxon>
    </lineage>
</organism>
<dbReference type="PANTHER" id="PTHR13420:SF7">
    <property type="entry name" value="UPF0235 PROTEIN C15ORF40"/>
    <property type="match status" value="1"/>
</dbReference>
<dbReference type="Pfam" id="PF02594">
    <property type="entry name" value="DUF167"/>
    <property type="match status" value="1"/>
</dbReference>